<evidence type="ECO:0000256" key="6">
    <source>
        <dbReference type="ARBA" id="ARBA00022806"/>
    </source>
</evidence>
<dbReference type="InterPro" id="IPR027417">
    <property type="entry name" value="P-loop_NTPase"/>
</dbReference>
<dbReference type="GO" id="GO:0006269">
    <property type="term" value="P:DNA replication, synthesis of primer"/>
    <property type="evidence" value="ECO:0007669"/>
    <property type="project" value="UniProtKB-UniRule"/>
</dbReference>
<sequence length="455" mass="50947">MAEEFTSDLGVMPYNTMAEQSVLGAILLESSMLDEVLDFIKSPDYFYVGVHKLMYREMMLMMNNGIPVDPVTLIDRLEGNPEFESSGGKTYVINIADSCPSYSNAGQYARIVADKYKLRQLITASRAIIDDATEGAEDTSLILDAAEQRLFDIRSDENSKGLERINSVILQTFDRLDDLNSERDSNTRAIPTGIGDLDRMITGLNRSDLIILAARPGMGKTSFALNIARNVACQSKKTVAFFSLEMSREQLASRLLSSEALVSGTKLRTGKLDNSDWGRLIPASDVLKNADLYLDDTSTITITEMKARLRRLKQVDLVVIDYLQLMASGRRIDNRVQEISAITRNLKIMAKELNVPIITLSQLSRASEQRTGDHRPQLSDLRDSGSIEQDADIVLFLYREGYYDRENGDNPTPQADMNSGECIVAKNRHGETSTVNLHWQGEFMRFTGMEKKYDA</sequence>
<name>A0A934WRZ8_9FIRM</name>
<dbReference type="InterPro" id="IPR003593">
    <property type="entry name" value="AAA+_ATPase"/>
</dbReference>
<dbReference type="EC" id="5.6.2.3" evidence="11 12"/>
<organism evidence="14 15">
    <name type="scientific">Ruminococcus difficilis</name>
    <dbReference type="NCBI Taxonomy" id="2763069"/>
    <lineage>
        <taxon>Bacteria</taxon>
        <taxon>Bacillati</taxon>
        <taxon>Bacillota</taxon>
        <taxon>Clostridia</taxon>
        <taxon>Eubacteriales</taxon>
        <taxon>Oscillospiraceae</taxon>
        <taxon>Ruminococcus</taxon>
    </lineage>
</organism>
<dbReference type="NCBIfam" id="TIGR00665">
    <property type="entry name" value="DnaB"/>
    <property type="match status" value="1"/>
</dbReference>
<feature type="domain" description="SF4 helicase" evidence="13">
    <location>
        <begin position="183"/>
        <end position="453"/>
    </location>
</feature>
<evidence type="ECO:0000256" key="11">
    <source>
        <dbReference type="NCBIfam" id="TIGR00665"/>
    </source>
</evidence>
<dbReference type="InterPro" id="IPR007694">
    <property type="entry name" value="DNA_helicase_DnaB-like_C"/>
</dbReference>
<dbReference type="Pfam" id="PF03796">
    <property type="entry name" value="DnaB_C"/>
    <property type="match status" value="1"/>
</dbReference>
<reference evidence="14" key="1">
    <citation type="submission" date="2021-01" db="EMBL/GenBank/DDBJ databases">
        <title>Genome public.</title>
        <authorList>
            <person name="Liu C."/>
            <person name="Sun Q."/>
        </authorList>
    </citation>
    <scope>NUCLEOTIDE SEQUENCE</scope>
    <source>
        <strain evidence="14">M6</strain>
    </source>
</reference>
<dbReference type="EMBL" id="JAEQMG010000091">
    <property type="protein sequence ID" value="MBK6088853.1"/>
    <property type="molecule type" value="Genomic_DNA"/>
</dbReference>
<keyword evidence="4 12" id="KW-0547">Nucleotide-binding</keyword>
<dbReference type="PANTHER" id="PTHR30153:SF2">
    <property type="entry name" value="REPLICATIVE DNA HELICASE"/>
    <property type="match status" value="1"/>
</dbReference>
<dbReference type="GO" id="GO:0016787">
    <property type="term" value="F:hydrolase activity"/>
    <property type="evidence" value="ECO:0007669"/>
    <property type="project" value="UniProtKB-KW"/>
</dbReference>
<dbReference type="RefSeq" id="WP_201427672.1">
    <property type="nucleotide sequence ID" value="NZ_JAEQMG010000091.1"/>
</dbReference>
<dbReference type="Gene3D" id="1.10.860.10">
    <property type="entry name" value="DNAb Helicase, Chain A"/>
    <property type="match status" value="1"/>
</dbReference>
<evidence type="ECO:0000256" key="8">
    <source>
        <dbReference type="ARBA" id="ARBA00023125"/>
    </source>
</evidence>
<evidence type="ECO:0000313" key="15">
    <source>
        <dbReference type="Proteomes" id="UP000633365"/>
    </source>
</evidence>
<proteinExistence type="inferred from homology"/>
<dbReference type="GO" id="GO:0003677">
    <property type="term" value="F:DNA binding"/>
    <property type="evidence" value="ECO:0007669"/>
    <property type="project" value="UniProtKB-UniRule"/>
</dbReference>
<dbReference type="GO" id="GO:0005524">
    <property type="term" value="F:ATP binding"/>
    <property type="evidence" value="ECO:0007669"/>
    <property type="project" value="UniProtKB-UniRule"/>
</dbReference>
<keyword evidence="3 12" id="KW-0235">DNA replication</keyword>
<comment type="caution">
    <text evidence="14">The sequence shown here is derived from an EMBL/GenBank/DDBJ whole genome shotgun (WGS) entry which is preliminary data.</text>
</comment>
<evidence type="ECO:0000256" key="9">
    <source>
        <dbReference type="ARBA" id="ARBA00023235"/>
    </source>
</evidence>
<evidence type="ECO:0000256" key="2">
    <source>
        <dbReference type="ARBA" id="ARBA00022515"/>
    </source>
</evidence>
<comment type="function">
    <text evidence="12">The main replicative DNA helicase, it participates in initiation and elongation during chromosome replication. Travels ahead of the DNA replisome, separating dsDNA into templates for DNA synthesis. A processive ATP-dependent 5'-3' DNA helicase it has DNA-dependent ATPase activity.</text>
</comment>
<dbReference type="InterPro" id="IPR036185">
    <property type="entry name" value="DNA_heli_DnaB-like_N_sf"/>
</dbReference>
<comment type="similarity">
    <text evidence="1 12">Belongs to the helicase family. DnaB subfamily.</text>
</comment>
<keyword evidence="8 12" id="KW-0238">DNA-binding</keyword>
<dbReference type="AlphaFoldDB" id="A0A934WRZ8"/>
<dbReference type="InterPro" id="IPR016136">
    <property type="entry name" value="DNA_helicase_N/primase_C"/>
</dbReference>
<evidence type="ECO:0000313" key="14">
    <source>
        <dbReference type="EMBL" id="MBK6088853.1"/>
    </source>
</evidence>
<keyword evidence="15" id="KW-1185">Reference proteome</keyword>
<dbReference type="PANTHER" id="PTHR30153">
    <property type="entry name" value="REPLICATIVE DNA HELICASE DNAB"/>
    <property type="match status" value="1"/>
</dbReference>
<dbReference type="GO" id="GO:0043139">
    <property type="term" value="F:5'-3' DNA helicase activity"/>
    <property type="evidence" value="ECO:0007669"/>
    <property type="project" value="UniProtKB-EC"/>
</dbReference>
<evidence type="ECO:0000256" key="7">
    <source>
        <dbReference type="ARBA" id="ARBA00022840"/>
    </source>
</evidence>
<evidence type="ECO:0000256" key="1">
    <source>
        <dbReference type="ARBA" id="ARBA00008428"/>
    </source>
</evidence>
<comment type="catalytic activity">
    <reaction evidence="10 12">
        <text>ATP + H2O = ADP + phosphate + H(+)</text>
        <dbReference type="Rhea" id="RHEA:13065"/>
        <dbReference type="ChEBI" id="CHEBI:15377"/>
        <dbReference type="ChEBI" id="CHEBI:15378"/>
        <dbReference type="ChEBI" id="CHEBI:30616"/>
        <dbReference type="ChEBI" id="CHEBI:43474"/>
        <dbReference type="ChEBI" id="CHEBI:456216"/>
        <dbReference type="EC" id="5.6.2.3"/>
    </reaction>
</comment>
<dbReference type="Proteomes" id="UP000633365">
    <property type="component" value="Unassembled WGS sequence"/>
</dbReference>
<dbReference type="InterPro" id="IPR007692">
    <property type="entry name" value="DNA_helicase_DnaB"/>
</dbReference>
<keyword evidence="6 12" id="KW-0347">Helicase</keyword>
<keyword evidence="2 12" id="KW-0639">Primosome</keyword>
<dbReference type="PROSITE" id="PS51199">
    <property type="entry name" value="SF4_HELICASE"/>
    <property type="match status" value="1"/>
</dbReference>
<dbReference type="Gene3D" id="3.40.50.300">
    <property type="entry name" value="P-loop containing nucleotide triphosphate hydrolases"/>
    <property type="match status" value="1"/>
</dbReference>
<keyword evidence="5 12" id="KW-0378">Hydrolase</keyword>
<dbReference type="GO" id="GO:0005829">
    <property type="term" value="C:cytosol"/>
    <property type="evidence" value="ECO:0007669"/>
    <property type="project" value="TreeGrafter"/>
</dbReference>
<dbReference type="SUPFAM" id="SSF52540">
    <property type="entry name" value="P-loop containing nucleoside triphosphate hydrolases"/>
    <property type="match status" value="1"/>
</dbReference>
<keyword evidence="9" id="KW-0413">Isomerase</keyword>
<evidence type="ECO:0000256" key="5">
    <source>
        <dbReference type="ARBA" id="ARBA00022801"/>
    </source>
</evidence>
<gene>
    <name evidence="14" type="primary">dnaB</name>
    <name evidence="14" type="ORF">JKK62_09365</name>
</gene>
<dbReference type="SUPFAM" id="SSF48024">
    <property type="entry name" value="N-terminal domain of DnaB helicase"/>
    <property type="match status" value="1"/>
</dbReference>
<evidence type="ECO:0000259" key="13">
    <source>
        <dbReference type="PROSITE" id="PS51199"/>
    </source>
</evidence>
<accession>A0A934WRZ8</accession>
<dbReference type="GO" id="GO:1990077">
    <property type="term" value="C:primosome complex"/>
    <property type="evidence" value="ECO:0007669"/>
    <property type="project" value="UniProtKB-UniRule"/>
</dbReference>
<evidence type="ECO:0000256" key="12">
    <source>
        <dbReference type="RuleBase" id="RU362085"/>
    </source>
</evidence>
<dbReference type="Pfam" id="PF00772">
    <property type="entry name" value="DnaB"/>
    <property type="match status" value="1"/>
</dbReference>
<evidence type="ECO:0000256" key="3">
    <source>
        <dbReference type="ARBA" id="ARBA00022705"/>
    </source>
</evidence>
<dbReference type="CDD" id="cd00984">
    <property type="entry name" value="DnaB_C"/>
    <property type="match status" value="1"/>
</dbReference>
<evidence type="ECO:0000256" key="10">
    <source>
        <dbReference type="ARBA" id="ARBA00048954"/>
    </source>
</evidence>
<keyword evidence="7 12" id="KW-0067">ATP-binding</keyword>
<dbReference type="SMART" id="SM00382">
    <property type="entry name" value="AAA"/>
    <property type="match status" value="1"/>
</dbReference>
<dbReference type="InterPro" id="IPR007693">
    <property type="entry name" value="DNA_helicase_DnaB-like_N"/>
</dbReference>
<evidence type="ECO:0000256" key="4">
    <source>
        <dbReference type="ARBA" id="ARBA00022741"/>
    </source>
</evidence>
<protein>
    <recommendedName>
        <fullName evidence="11 12">Replicative DNA helicase</fullName>
        <ecNumber evidence="11 12">5.6.2.3</ecNumber>
    </recommendedName>
</protein>